<comment type="caution">
    <text evidence="1">The sequence shown here is derived from an EMBL/GenBank/DDBJ whole genome shotgun (WGS) entry which is preliminary data.</text>
</comment>
<keyword evidence="2" id="KW-1185">Reference proteome</keyword>
<accession>A0A5C6C7D5</accession>
<reference evidence="1 2" key="1">
    <citation type="journal article" date="2020" name="Antonie Van Leeuwenhoek">
        <title>Rhodopirellula heiligendammensis sp. nov., Rhodopirellula pilleata sp. nov., and Rhodopirellula solitaria sp. nov. isolated from natural or artificial marine surfaces in Northern Germany and California, USA, and emended description of the genus Rhodopirellula.</title>
        <authorList>
            <person name="Kallscheuer N."/>
            <person name="Wiegand S."/>
            <person name="Jogler M."/>
            <person name="Boedeker C."/>
            <person name="Peeters S.H."/>
            <person name="Rast P."/>
            <person name="Heuer A."/>
            <person name="Jetten M.S.M."/>
            <person name="Rohde M."/>
            <person name="Jogler C."/>
        </authorList>
    </citation>
    <scope>NUCLEOTIDE SEQUENCE [LARGE SCALE GENOMIC DNA]</scope>
    <source>
        <strain evidence="1 2">Poly21</strain>
    </source>
</reference>
<protein>
    <submittedName>
        <fullName evidence="1">Uncharacterized protein</fullName>
    </submittedName>
</protein>
<dbReference type="AlphaFoldDB" id="A0A5C6C7D5"/>
<dbReference type="EMBL" id="SJPU01000001">
    <property type="protein sequence ID" value="TWU20042.1"/>
    <property type="molecule type" value="Genomic_DNA"/>
</dbReference>
<sequence>MRHRILLSVVMLLTTVYVASSFVVGQGCIVTIDLSRCRQTNTVEYVLPGTSLAIWRSNPHAIENPLLDLLADRYGEANAISSRVEIARFNAQWRDGHTMAYYPLVRNRDEWVGWTNDNANLADYIWPRFLRYLADGDTSRAYMLLWHAKQYETVPQIQDAIDADPDMRSGG</sequence>
<dbReference type="Proteomes" id="UP000319908">
    <property type="component" value="Unassembled WGS sequence"/>
</dbReference>
<gene>
    <name evidence="1" type="ORF">Poly21_22220</name>
</gene>
<proteinExistence type="predicted"/>
<evidence type="ECO:0000313" key="2">
    <source>
        <dbReference type="Proteomes" id="UP000319908"/>
    </source>
</evidence>
<dbReference type="PROSITE" id="PS51257">
    <property type="entry name" value="PROKAR_LIPOPROTEIN"/>
    <property type="match status" value="1"/>
</dbReference>
<name>A0A5C6C7D5_9BACT</name>
<evidence type="ECO:0000313" key="1">
    <source>
        <dbReference type="EMBL" id="TWU20042.1"/>
    </source>
</evidence>
<organism evidence="1 2">
    <name type="scientific">Allorhodopirellula heiligendammensis</name>
    <dbReference type="NCBI Taxonomy" id="2714739"/>
    <lineage>
        <taxon>Bacteria</taxon>
        <taxon>Pseudomonadati</taxon>
        <taxon>Planctomycetota</taxon>
        <taxon>Planctomycetia</taxon>
        <taxon>Pirellulales</taxon>
        <taxon>Pirellulaceae</taxon>
        <taxon>Allorhodopirellula</taxon>
    </lineage>
</organism>